<dbReference type="PROSITE" id="PS00138">
    <property type="entry name" value="SUBTILASE_SER"/>
    <property type="match status" value="1"/>
</dbReference>
<keyword evidence="5 9" id="KW-0720">Serine protease</keyword>
<dbReference type="CDD" id="cd04056">
    <property type="entry name" value="Peptidases_S53"/>
    <property type="match status" value="1"/>
</dbReference>
<proteinExistence type="evidence at transcript level"/>
<dbReference type="GO" id="GO:0006508">
    <property type="term" value="P:proteolysis"/>
    <property type="evidence" value="ECO:0007669"/>
    <property type="project" value="UniProtKB-KW"/>
</dbReference>
<evidence type="ECO:0000313" key="13">
    <source>
        <dbReference type="EMBL" id="BAK03025.1"/>
    </source>
</evidence>
<keyword evidence="8" id="KW-0325">Glycoprotein</keyword>
<dbReference type="InterPro" id="IPR050819">
    <property type="entry name" value="Tripeptidyl-peptidase_I"/>
</dbReference>
<feature type="compositionally biased region" description="Polar residues" evidence="10">
    <location>
        <begin position="181"/>
        <end position="190"/>
    </location>
</feature>
<keyword evidence="3 11" id="KW-0732">Signal</keyword>
<dbReference type="InterPro" id="IPR023828">
    <property type="entry name" value="Peptidase_S8_Ser-AS"/>
</dbReference>
<feature type="domain" description="Peptidase S53" evidence="12">
    <location>
        <begin position="305"/>
        <end position="700"/>
    </location>
</feature>
<evidence type="ECO:0000256" key="6">
    <source>
        <dbReference type="ARBA" id="ARBA00022837"/>
    </source>
</evidence>
<dbReference type="GO" id="GO:0046872">
    <property type="term" value="F:metal ion binding"/>
    <property type="evidence" value="ECO:0007669"/>
    <property type="project" value="UniProtKB-UniRule"/>
</dbReference>
<keyword evidence="7" id="KW-0865">Zymogen</keyword>
<comment type="cofactor">
    <cofactor evidence="9">
        <name>Ca(2+)</name>
        <dbReference type="ChEBI" id="CHEBI:29108"/>
    </cofactor>
    <text evidence="9">Binds 1 Ca(2+) ion per subunit.</text>
</comment>
<evidence type="ECO:0000256" key="2">
    <source>
        <dbReference type="ARBA" id="ARBA00022723"/>
    </source>
</evidence>
<feature type="active site" description="Charge relay system" evidence="9">
    <location>
        <position position="375"/>
    </location>
</feature>
<dbReference type="Gene3D" id="3.40.50.200">
    <property type="entry name" value="Peptidase S8/S53 domain"/>
    <property type="match status" value="1"/>
</dbReference>
<evidence type="ECO:0000256" key="9">
    <source>
        <dbReference type="PROSITE-ProRule" id="PRU01032"/>
    </source>
</evidence>
<reference evidence="13" key="1">
    <citation type="journal article" date="2011" name="Plant Physiol.">
        <title>Comprehensive sequence analysis of 24,783 barley full-length cDNAs derived from 12 clone libraries.</title>
        <authorList>
            <person name="Matsumoto T."/>
            <person name="Tanaka T."/>
            <person name="Sakai H."/>
            <person name="Amano N."/>
            <person name="Kanamori H."/>
            <person name="Kurita K."/>
            <person name="Kikuta A."/>
            <person name="Kamiya K."/>
            <person name="Yamamoto M."/>
            <person name="Ikawa H."/>
            <person name="Fujii N."/>
            <person name="Hori K."/>
            <person name="Itoh T."/>
            <person name="Sato K."/>
        </authorList>
    </citation>
    <scope>NUCLEOTIDE SEQUENCE</scope>
    <source>
        <tissue evidence="13">Shoot and root</tissue>
    </source>
</reference>
<dbReference type="PRINTS" id="PR00830">
    <property type="entry name" value="ENDOLAPTASE"/>
</dbReference>
<dbReference type="GO" id="GO:0004252">
    <property type="term" value="F:serine-type endopeptidase activity"/>
    <property type="evidence" value="ECO:0007669"/>
    <property type="project" value="UniProtKB-UniRule"/>
</dbReference>
<feature type="region of interest" description="Disordered" evidence="10">
    <location>
        <begin position="168"/>
        <end position="190"/>
    </location>
</feature>
<evidence type="ECO:0000256" key="11">
    <source>
        <dbReference type="SAM" id="SignalP"/>
    </source>
</evidence>
<dbReference type="AlphaFoldDB" id="F2E6Q3"/>
<dbReference type="PROSITE" id="PS51695">
    <property type="entry name" value="SEDOLISIN"/>
    <property type="match status" value="1"/>
</dbReference>
<evidence type="ECO:0000256" key="1">
    <source>
        <dbReference type="ARBA" id="ARBA00022670"/>
    </source>
</evidence>
<feature type="active site" description="Charge relay system" evidence="9">
    <location>
        <position position="606"/>
    </location>
</feature>
<dbReference type="SUPFAM" id="SSF52743">
    <property type="entry name" value="Subtilisin-like"/>
    <property type="match status" value="1"/>
</dbReference>
<dbReference type="CDD" id="cd11377">
    <property type="entry name" value="Pro-peptidase_S53"/>
    <property type="match status" value="1"/>
</dbReference>
<organism evidence="13">
    <name type="scientific">Hordeum vulgare subsp. vulgare</name>
    <name type="common">Domesticated barley</name>
    <dbReference type="NCBI Taxonomy" id="112509"/>
    <lineage>
        <taxon>Eukaryota</taxon>
        <taxon>Viridiplantae</taxon>
        <taxon>Streptophyta</taxon>
        <taxon>Embryophyta</taxon>
        <taxon>Tracheophyta</taxon>
        <taxon>Spermatophyta</taxon>
        <taxon>Magnoliopsida</taxon>
        <taxon>Liliopsida</taxon>
        <taxon>Poales</taxon>
        <taxon>Poaceae</taxon>
        <taxon>BOP clade</taxon>
        <taxon>Pooideae</taxon>
        <taxon>Triticodae</taxon>
        <taxon>Triticeae</taxon>
        <taxon>Hordeinae</taxon>
        <taxon>Hordeum</taxon>
    </lineage>
</organism>
<feature type="chain" id="PRO_5003281728" evidence="11">
    <location>
        <begin position="20"/>
        <end position="700"/>
    </location>
</feature>
<evidence type="ECO:0000256" key="4">
    <source>
        <dbReference type="ARBA" id="ARBA00022801"/>
    </source>
</evidence>
<dbReference type="PANTHER" id="PTHR14218">
    <property type="entry name" value="PROTEASE S8 TRIPEPTIDYL PEPTIDASE I CLN2"/>
    <property type="match status" value="1"/>
</dbReference>
<dbReference type="FunFam" id="3.40.50.200:FF:000047">
    <property type="entry name" value="Dipeptidyl aminopeptidase"/>
    <property type="match status" value="1"/>
</dbReference>
<dbReference type="SMART" id="SM00944">
    <property type="entry name" value="Pro-kuma_activ"/>
    <property type="match status" value="1"/>
</dbReference>
<dbReference type="Pfam" id="PF09286">
    <property type="entry name" value="Pro-kuma_activ"/>
    <property type="match status" value="1"/>
</dbReference>
<keyword evidence="4 9" id="KW-0378">Hydrolase</keyword>
<feature type="binding site" evidence="9">
    <location>
        <position position="680"/>
    </location>
    <ligand>
        <name>Ca(2+)</name>
        <dbReference type="ChEBI" id="CHEBI:29108"/>
    </ligand>
</feature>
<keyword evidence="1 9" id="KW-0645">Protease</keyword>
<feature type="binding site" evidence="9">
    <location>
        <position position="651"/>
    </location>
    <ligand>
        <name>Ca(2+)</name>
        <dbReference type="ChEBI" id="CHEBI:29108"/>
    </ligand>
</feature>
<keyword evidence="2 9" id="KW-0479">Metal-binding</keyword>
<accession>F2E6Q3</accession>
<dbReference type="PANTHER" id="PTHR14218:SF7">
    <property type="entry name" value="DIPEPTIDYL AMINOPEPTIDASE"/>
    <property type="match status" value="1"/>
</dbReference>
<feature type="active site" description="Charge relay system" evidence="9">
    <location>
        <position position="379"/>
    </location>
</feature>
<evidence type="ECO:0000256" key="8">
    <source>
        <dbReference type="ARBA" id="ARBA00023180"/>
    </source>
</evidence>
<feature type="binding site" evidence="9">
    <location>
        <position position="678"/>
    </location>
    <ligand>
        <name>Ca(2+)</name>
        <dbReference type="ChEBI" id="CHEBI:29108"/>
    </ligand>
</feature>
<feature type="binding site" evidence="9">
    <location>
        <position position="652"/>
    </location>
    <ligand>
        <name>Ca(2+)</name>
        <dbReference type="ChEBI" id="CHEBI:29108"/>
    </ligand>
</feature>
<name>F2E6Q3_HORVV</name>
<dbReference type="InterPro" id="IPR015366">
    <property type="entry name" value="S53_propep"/>
</dbReference>
<dbReference type="InterPro" id="IPR036852">
    <property type="entry name" value="Peptidase_S8/S53_dom_sf"/>
</dbReference>
<protein>
    <submittedName>
        <fullName evidence="13">Predicted protein</fullName>
    </submittedName>
</protein>
<dbReference type="SUPFAM" id="SSF54897">
    <property type="entry name" value="Protease propeptides/inhibitors"/>
    <property type="match status" value="1"/>
</dbReference>
<evidence type="ECO:0000256" key="7">
    <source>
        <dbReference type="ARBA" id="ARBA00023145"/>
    </source>
</evidence>
<evidence type="ECO:0000259" key="12">
    <source>
        <dbReference type="PROSITE" id="PS51695"/>
    </source>
</evidence>
<evidence type="ECO:0000256" key="5">
    <source>
        <dbReference type="ARBA" id="ARBA00022825"/>
    </source>
</evidence>
<dbReference type="EMBL" id="AK371827">
    <property type="protein sequence ID" value="BAK03025.1"/>
    <property type="molecule type" value="mRNA"/>
</dbReference>
<feature type="signal peptide" evidence="11">
    <location>
        <begin position="1"/>
        <end position="19"/>
    </location>
</feature>
<keyword evidence="6 9" id="KW-0106">Calcium</keyword>
<sequence>MQALPSILLFAAICSVVCGIQHPDWHKVDISPDPEHIVKIGVALRQQNVDLLTETALSVSDPDSPSYGKYLSMDEITEIVSATPTTIKAVTNWLLDNKAISIDLVNNRDFIFAALPLSSLESMVNVKMHHFENIHDGRVITRSSQTYSIPSYLSEHIDLITGISSFPMESRRKSHKPSPPTHDSSSNAPSLISVLSRGGPNVAVKFTPICKNGQITKTTPPCSESPPTVSHTLISFTSASPAISEHFNYTEVPTCSNINNAIVCEITNLTVVYYHNYNVHVTQIYSDGSESETSSWKWPVVSTPPVVPQTISQMYRVPPNYVIENPKVTQAVVEFEQQYFSTSDLQLFFEEMGIPGANTPVTVIGPNNQTDAGGEANLDIQYIMAVAPGAPTTFWSIYANSSVEIDDILKWAVAMSNTTNPPLVNSISYGMSENNVDKYLGDGYLARSDIEFRKLAGRGITIIIADGDTGAGDLGALPMGNPTCTTLHPDWPSQSPWVTAIGTTYITPWAEPICYKSIDCDGLPLGEVSTSMDNGLFWTTGGGFSNTQSQPSYQSSFVSSYLSNPSLLPPSSVFNASGRGYPDAVAIGHNCMVCIEGEFIPVDGTSASAPIFAGIVSLLNDVRMKNGKGPLGFLNPLLYKIAQNTPQAFYDVTVGYNRCGAYDWIPTCCEFGYHAGVGWDAIGGLGTPNFEILAKEVLNY</sequence>
<dbReference type="InterPro" id="IPR030400">
    <property type="entry name" value="Sedolisin_dom"/>
</dbReference>
<evidence type="ECO:0000256" key="3">
    <source>
        <dbReference type="ARBA" id="ARBA00022729"/>
    </source>
</evidence>
<evidence type="ECO:0000256" key="10">
    <source>
        <dbReference type="SAM" id="MobiDB-lite"/>
    </source>
</evidence>